<dbReference type="InterPro" id="IPR029020">
    <property type="entry name" value="Ammonium/urea_transptr"/>
</dbReference>
<dbReference type="RefSeq" id="WP_242689764.1">
    <property type="nucleotide sequence ID" value="NZ_CP046072.1"/>
</dbReference>
<dbReference type="SMART" id="SM00267">
    <property type="entry name" value="GGDEF"/>
    <property type="match status" value="1"/>
</dbReference>
<feature type="domain" description="GGDEF" evidence="9">
    <location>
        <begin position="480"/>
        <end position="608"/>
    </location>
</feature>
<dbReference type="GO" id="GO:0005886">
    <property type="term" value="C:plasma membrane"/>
    <property type="evidence" value="ECO:0007669"/>
    <property type="project" value="UniProtKB-SubCell"/>
</dbReference>
<keyword evidence="11" id="KW-1185">Reference proteome</keyword>
<dbReference type="PROSITE" id="PS50887">
    <property type="entry name" value="GGDEF"/>
    <property type="match status" value="1"/>
</dbReference>
<dbReference type="AlphaFoldDB" id="A0A975GCN9"/>
<keyword evidence="4 8" id="KW-0812">Transmembrane</keyword>
<sequence length="608" mass="67932">MNEISNIDLLWIVVSAFLVFLMQLGFSMVETGIVRAKNTINVAMKNLIDTIFGIIFFWLFGYGIMFGYDFNSLIGTDSFAIDGKNFSENGFFFFQAMFAATAVTIISGAVAERMKFNGYIIVAIVVTALIYPLFGHWAWSDYGWLKQLGFVDFAGSTVVHSIGAWIGLAGAIVLGPRLGKFKNGKIKYFSPSNHNFVVFGVFILFFAWFGFNAGSLLKFDPLVTSILLNTTIAASFGGLAGWLLTFINKEKVSVEVFAFGVIAGLVGVTAGCDQFDAHTSAFVGFVSTLIMHFFDTLILKKFKIDDPLSVVGVHGFTGAWGTIAVGIFAVLPENTTRFEFISIQMIGVFTAFVFAFSLGLILFFILAKLNLLRVRKRHEVIGLNVSEHNAKLPWVETIESIIKIMKTGDIKHKIHEERGTEVGLVAKFFNYLLDVLRQKQINLQNSNIKLRSKADIDPLTQIFNRRALLEKLKGKNLYGANYSIIMIDIDKFKMVNDTYGHSVGDSVLKELSIIVKNIVRDKDIFARWGGEEFLILANSKNLQEVEIIAEKIRQKVEAYNFTTVGKITASFGLSSPKNEEQTFENILEYADKALYQAKELGRNRVCSW</sequence>
<evidence type="ECO:0000256" key="8">
    <source>
        <dbReference type="RuleBase" id="RU362002"/>
    </source>
</evidence>
<organism evidence="10 11">
    <name type="scientific">Sulfurimonas aquatica</name>
    <dbReference type="NCBI Taxonomy" id="2672570"/>
    <lineage>
        <taxon>Bacteria</taxon>
        <taxon>Pseudomonadati</taxon>
        <taxon>Campylobacterota</taxon>
        <taxon>Epsilonproteobacteria</taxon>
        <taxon>Campylobacterales</taxon>
        <taxon>Sulfurimonadaceae</taxon>
        <taxon>Sulfurimonas</taxon>
    </lineage>
</organism>
<evidence type="ECO:0000256" key="7">
    <source>
        <dbReference type="ARBA" id="ARBA00023177"/>
    </source>
</evidence>
<proteinExistence type="inferred from homology"/>
<feature type="transmembrane region" description="Helical" evidence="8">
    <location>
        <begin position="90"/>
        <end position="111"/>
    </location>
</feature>
<protein>
    <recommendedName>
        <fullName evidence="8">Ammonium transporter</fullName>
    </recommendedName>
</protein>
<name>A0A975GCN9_9BACT</name>
<feature type="transmembrane region" description="Helical" evidence="8">
    <location>
        <begin position="343"/>
        <end position="367"/>
    </location>
</feature>
<evidence type="ECO:0000313" key="11">
    <source>
        <dbReference type="Proteomes" id="UP000671852"/>
    </source>
</evidence>
<dbReference type="GO" id="GO:0003824">
    <property type="term" value="F:catalytic activity"/>
    <property type="evidence" value="ECO:0007669"/>
    <property type="project" value="UniProtKB-ARBA"/>
</dbReference>
<keyword evidence="3 8" id="KW-0813">Transport</keyword>
<evidence type="ECO:0000256" key="3">
    <source>
        <dbReference type="ARBA" id="ARBA00022448"/>
    </source>
</evidence>
<feature type="transmembrane region" description="Helical" evidence="8">
    <location>
        <begin position="311"/>
        <end position="331"/>
    </location>
</feature>
<dbReference type="InterPro" id="IPR029787">
    <property type="entry name" value="Nucleotide_cyclase"/>
</dbReference>
<dbReference type="PANTHER" id="PTHR11730:SF6">
    <property type="entry name" value="AMMONIUM TRANSPORTER"/>
    <property type="match status" value="1"/>
</dbReference>
<dbReference type="InterPro" id="IPR043128">
    <property type="entry name" value="Rev_trsase/Diguanyl_cyclase"/>
</dbReference>
<feature type="transmembrane region" description="Helical" evidence="8">
    <location>
        <begin position="158"/>
        <end position="175"/>
    </location>
</feature>
<gene>
    <name evidence="10" type="primary">amt</name>
    <name evidence="10" type="ORF">GJV85_07210</name>
</gene>
<dbReference type="InterPro" id="IPR001905">
    <property type="entry name" value="Ammonium_transpt"/>
</dbReference>
<feature type="transmembrane region" description="Helical" evidence="8">
    <location>
        <begin position="226"/>
        <end position="245"/>
    </location>
</feature>
<dbReference type="GO" id="GO:0097272">
    <property type="term" value="P:ammonium homeostasis"/>
    <property type="evidence" value="ECO:0007669"/>
    <property type="project" value="TreeGrafter"/>
</dbReference>
<dbReference type="FunFam" id="3.30.70.270:FF:000001">
    <property type="entry name" value="Diguanylate cyclase domain protein"/>
    <property type="match status" value="1"/>
</dbReference>
<keyword evidence="6 8" id="KW-0472">Membrane</keyword>
<dbReference type="Pfam" id="PF00990">
    <property type="entry name" value="GGDEF"/>
    <property type="match status" value="1"/>
</dbReference>
<dbReference type="InterPro" id="IPR018047">
    <property type="entry name" value="Ammonium_transpt_CS"/>
</dbReference>
<dbReference type="SUPFAM" id="SSF55073">
    <property type="entry name" value="Nucleotide cyclase"/>
    <property type="match status" value="1"/>
</dbReference>
<dbReference type="Pfam" id="PF00909">
    <property type="entry name" value="Ammonium_transp"/>
    <property type="match status" value="1"/>
</dbReference>
<dbReference type="Gene3D" id="1.10.3430.10">
    <property type="entry name" value="Ammonium transporter AmtB like domains"/>
    <property type="match status" value="1"/>
</dbReference>
<feature type="transmembrane region" description="Helical" evidence="8">
    <location>
        <begin position="252"/>
        <end position="271"/>
    </location>
</feature>
<feature type="transmembrane region" description="Helical" evidence="8">
    <location>
        <begin position="196"/>
        <end position="214"/>
    </location>
</feature>
<reference evidence="10" key="1">
    <citation type="submission" date="2019-11" db="EMBL/GenBank/DDBJ databases">
        <authorList>
            <person name="Kojima H."/>
        </authorList>
    </citation>
    <scope>NUCLEOTIDE SEQUENCE</scope>
    <source>
        <strain evidence="10">H1576</strain>
    </source>
</reference>
<dbReference type="Proteomes" id="UP000671852">
    <property type="component" value="Chromosome"/>
</dbReference>
<dbReference type="KEGG" id="saqt:GJV85_07210"/>
<comment type="subcellular location">
    <subcellularLocation>
        <location evidence="8">Cell membrane</location>
        <topology evidence="8">Multi-pass membrane protein</topology>
    </subcellularLocation>
    <subcellularLocation>
        <location evidence="1">Membrane</location>
        <topology evidence="1">Multi-pass membrane protein</topology>
    </subcellularLocation>
</comment>
<dbReference type="InterPro" id="IPR024041">
    <property type="entry name" value="NH4_transpt_AmtB-like_dom"/>
</dbReference>
<dbReference type="EMBL" id="CP046072">
    <property type="protein sequence ID" value="QSZ41901.1"/>
    <property type="molecule type" value="Genomic_DNA"/>
</dbReference>
<dbReference type="SUPFAM" id="SSF111352">
    <property type="entry name" value="Ammonium transporter"/>
    <property type="match status" value="1"/>
</dbReference>
<accession>A0A975GCN9</accession>
<dbReference type="InterPro" id="IPR000160">
    <property type="entry name" value="GGDEF_dom"/>
</dbReference>
<evidence type="ECO:0000256" key="4">
    <source>
        <dbReference type="ARBA" id="ARBA00022692"/>
    </source>
</evidence>
<feature type="transmembrane region" description="Helical" evidence="8">
    <location>
        <begin position="47"/>
        <end position="70"/>
    </location>
</feature>
<evidence type="ECO:0000256" key="6">
    <source>
        <dbReference type="ARBA" id="ARBA00023136"/>
    </source>
</evidence>
<evidence type="ECO:0000256" key="2">
    <source>
        <dbReference type="ARBA" id="ARBA00005887"/>
    </source>
</evidence>
<dbReference type="PANTHER" id="PTHR11730">
    <property type="entry name" value="AMMONIUM TRANSPORTER"/>
    <property type="match status" value="1"/>
</dbReference>
<evidence type="ECO:0000313" key="10">
    <source>
        <dbReference type="EMBL" id="QSZ41901.1"/>
    </source>
</evidence>
<evidence type="ECO:0000256" key="5">
    <source>
        <dbReference type="ARBA" id="ARBA00022989"/>
    </source>
</evidence>
<dbReference type="Gene3D" id="3.30.70.270">
    <property type="match status" value="1"/>
</dbReference>
<reference evidence="10" key="2">
    <citation type="submission" date="2021-04" db="EMBL/GenBank/DDBJ databases">
        <title>Isolation and characterization of a novel species of the genus Sulfurimonas.</title>
        <authorList>
            <person name="Fukui M."/>
        </authorList>
    </citation>
    <scope>NUCLEOTIDE SEQUENCE</scope>
    <source>
        <strain evidence="10">H1576</strain>
    </source>
</reference>
<keyword evidence="7 8" id="KW-0924">Ammonia transport</keyword>
<evidence type="ECO:0000259" key="9">
    <source>
        <dbReference type="PROSITE" id="PS50887"/>
    </source>
</evidence>
<dbReference type="NCBIfam" id="TIGR00836">
    <property type="entry name" value="amt"/>
    <property type="match status" value="1"/>
</dbReference>
<dbReference type="NCBIfam" id="TIGR00254">
    <property type="entry name" value="GGDEF"/>
    <property type="match status" value="1"/>
</dbReference>
<feature type="transmembrane region" description="Helical" evidence="8">
    <location>
        <begin position="6"/>
        <end position="26"/>
    </location>
</feature>
<keyword evidence="5 8" id="KW-1133">Transmembrane helix</keyword>
<comment type="similarity">
    <text evidence="2 8">Belongs to the ammonia transporter channel (TC 1.A.11.2) family.</text>
</comment>
<dbReference type="PROSITE" id="PS01219">
    <property type="entry name" value="AMMONIUM_TRANSP"/>
    <property type="match status" value="1"/>
</dbReference>
<feature type="transmembrane region" description="Helical" evidence="8">
    <location>
        <begin position="118"/>
        <end position="138"/>
    </location>
</feature>
<evidence type="ECO:0000256" key="1">
    <source>
        <dbReference type="ARBA" id="ARBA00004141"/>
    </source>
</evidence>
<dbReference type="GO" id="GO:0008519">
    <property type="term" value="F:ammonium channel activity"/>
    <property type="evidence" value="ECO:0007669"/>
    <property type="project" value="InterPro"/>
</dbReference>
<dbReference type="CDD" id="cd01949">
    <property type="entry name" value="GGDEF"/>
    <property type="match status" value="1"/>
</dbReference>
<feature type="transmembrane region" description="Helical" evidence="8">
    <location>
        <begin position="277"/>
        <end position="299"/>
    </location>
</feature>